<feature type="compositionally biased region" description="Low complexity" evidence="6">
    <location>
        <begin position="238"/>
        <end position="249"/>
    </location>
</feature>
<proteinExistence type="predicted"/>
<evidence type="ECO:0000256" key="4">
    <source>
        <dbReference type="PROSITE-ProRule" id="PRU00125"/>
    </source>
</evidence>
<feature type="compositionally biased region" description="Low complexity" evidence="6">
    <location>
        <begin position="407"/>
        <end position="427"/>
    </location>
</feature>
<dbReference type="InterPro" id="IPR000198">
    <property type="entry name" value="RhoGAP_dom"/>
</dbReference>
<evidence type="ECO:0000313" key="10">
    <source>
        <dbReference type="EMBL" id="MBW0466835.1"/>
    </source>
</evidence>
<feature type="domain" description="LIM zinc-binding" evidence="7">
    <location>
        <begin position="148"/>
        <end position="207"/>
    </location>
</feature>
<reference evidence="10" key="1">
    <citation type="submission" date="2021-03" db="EMBL/GenBank/DDBJ databases">
        <title>Draft genome sequence of rust myrtle Austropuccinia psidii MF-1, a brazilian biotype.</title>
        <authorList>
            <person name="Quecine M.C."/>
            <person name="Pachon D.M.R."/>
            <person name="Bonatelli M.L."/>
            <person name="Correr F.H."/>
            <person name="Franceschini L.M."/>
            <person name="Leite T.F."/>
            <person name="Margarido G.R.A."/>
            <person name="Almeida C.A."/>
            <person name="Ferrarezi J.A."/>
            <person name="Labate C.A."/>
        </authorList>
    </citation>
    <scope>NUCLEOTIDE SEQUENCE</scope>
    <source>
        <strain evidence="10">MF-1</strain>
    </source>
</reference>
<feature type="compositionally biased region" description="Polar residues" evidence="6">
    <location>
        <begin position="325"/>
        <end position="350"/>
    </location>
</feature>
<evidence type="ECO:0000256" key="2">
    <source>
        <dbReference type="ARBA" id="ARBA00022723"/>
    </source>
</evidence>
<dbReference type="EMBL" id="AVOT02001408">
    <property type="protein sequence ID" value="MBW0466835.1"/>
    <property type="molecule type" value="Genomic_DNA"/>
</dbReference>
<dbReference type="PANTHER" id="PTHR23176:SF134">
    <property type="entry name" value="RHO-TYPE GTPASE-ACTIVATING PROTEIN"/>
    <property type="match status" value="1"/>
</dbReference>
<feature type="domain" description="Rho-GAP" evidence="9">
    <location>
        <begin position="1053"/>
        <end position="1242"/>
    </location>
</feature>
<dbReference type="PROSITE" id="PS50023">
    <property type="entry name" value="LIM_DOMAIN_2"/>
    <property type="match status" value="1"/>
</dbReference>
<keyword evidence="2 4" id="KW-0479">Metal-binding</keyword>
<protein>
    <recommendedName>
        <fullName evidence="12">RhoGAP-domain-containing protein</fullName>
    </recommendedName>
</protein>
<feature type="region of interest" description="Disordered" evidence="6">
    <location>
        <begin position="829"/>
        <end position="857"/>
    </location>
</feature>
<dbReference type="Pfam" id="PF00620">
    <property type="entry name" value="RhoGAP"/>
    <property type="match status" value="1"/>
</dbReference>
<evidence type="ECO:0000313" key="11">
    <source>
        <dbReference type="Proteomes" id="UP000765509"/>
    </source>
</evidence>
<dbReference type="Proteomes" id="UP000765509">
    <property type="component" value="Unassembled WGS sequence"/>
</dbReference>
<feature type="compositionally biased region" description="Basic residues" evidence="6">
    <location>
        <begin position="228"/>
        <end position="237"/>
    </location>
</feature>
<feature type="coiled-coil region" evidence="5">
    <location>
        <begin position="683"/>
        <end position="710"/>
    </location>
</feature>
<feature type="region of interest" description="Disordered" evidence="6">
    <location>
        <begin position="502"/>
        <end position="523"/>
    </location>
</feature>
<dbReference type="OrthoDB" id="79452at2759"/>
<gene>
    <name evidence="10" type="ORF">O181_006550</name>
</gene>
<feature type="region of interest" description="Disordered" evidence="6">
    <location>
        <begin position="208"/>
        <end position="429"/>
    </location>
</feature>
<dbReference type="CDD" id="cd09395">
    <property type="entry name" value="LIM2_Rga"/>
    <property type="match status" value="1"/>
</dbReference>
<dbReference type="SUPFAM" id="SSF57889">
    <property type="entry name" value="Cysteine-rich domain"/>
    <property type="match status" value="1"/>
</dbReference>
<dbReference type="PROSITE" id="PS50081">
    <property type="entry name" value="ZF_DAG_PE_2"/>
    <property type="match status" value="1"/>
</dbReference>
<dbReference type="InterPro" id="IPR046349">
    <property type="entry name" value="C1-like_sf"/>
</dbReference>
<accession>A0A9Q3BKM4</accession>
<dbReference type="SMART" id="SM00109">
    <property type="entry name" value="C1"/>
    <property type="match status" value="1"/>
</dbReference>
<feature type="domain" description="Phorbol-ester/DAG-type" evidence="8">
    <location>
        <begin position="979"/>
        <end position="1026"/>
    </location>
</feature>
<evidence type="ECO:0000256" key="1">
    <source>
        <dbReference type="ARBA" id="ARBA00022468"/>
    </source>
</evidence>
<dbReference type="GO" id="GO:0007165">
    <property type="term" value="P:signal transduction"/>
    <property type="evidence" value="ECO:0007669"/>
    <property type="project" value="InterPro"/>
</dbReference>
<dbReference type="Gene3D" id="3.30.60.20">
    <property type="match status" value="1"/>
</dbReference>
<feature type="region of interest" description="Disordered" evidence="6">
    <location>
        <begin position="1"/>
        <end position="47"/>
    </location>
</feature>
<evidence type="ECO:0000256" key="6">
    <source>
        <dbReference type="SAM" id="MobiDB-lite"/>
    </source>
</evidence>
<dbReference type="CDD" id="cd00159">
    <property type="entry name" value="RhoGAP"/>
    <property type="match status" value="1"/>
</dbReference>
<sequence>MKFIHSTTSSTSSSSSTPSNSASPLLSQSTHSNSNHHQLILTPSSPSSSNLIIEDKAVNQSNHDHSSPTNLDQNPHSNLNNPNQIICNGCKSTLEENGSANDSLVVSFGNSLWHVDCFRCAKCRNLVEHDTNLLLLSDGSPVCENCSYICSVCKQPISNEAIVTGEESYHADCFRCRSCSNRIEELIFAKTSQGIYCMTCHNERVTRSRRHAEAKRNKSNSNNQSSKKDHRKDKLNHHSSSNRSKSKNSIPTSHHHHQLQSLNDLPSHLPSSSSSPTIDSSHIKPSLSSSHQSSQSLSIPSTFLEPAKPVLPNLPNQPHLPARSLSPTNPSITTLSRESNSLDFDRSLQTSKSSSSNLNPFNSPSSPNRHQHQPNVHLGNLTHSSSSRPSTPDGPDLIQNINHSIQSPSIDHSHNSSPSHPSFSEASNNPIGLLPKFDKLNRRRSGFIGLNLPLLSGVSNLFTSVSESINKTTVESLEANQINITDPKHESLLRRKLSLDSSFDLHPQPSQTSATIPQSTSDQTILQLKVDPTLSKSERPLSFYDPEVLLLLSSPTEPPPQSNSLEKLLESSKSFKLDISLGDPGLQTVESKQMEKDGLKIKSSELMDSNQTQHAQTKRQSIDLSRVENLLFELQQTKQKMKKLQDEYDIIQPIIKPMIELEGIKESRIAEFKVNNSDQTGSLSEEIQAANQLKEESDKLRQSVHGLQNHLSQLVIERDLRVAEVESLNHINRNDRKNAINETRHTLDHSKQTLDENLSGRLESIRDTYRREVDELVKERDQLKQEILHLSGVKESHIKELASLNHRQDVLAELNSSAMKQLEETRGALSKVNGRVGSSSVSKPTAQSPPPPINLGLESDYIGNTSPEVNIATTRKFKWGKSSTHKASNSANGRSHIKNAGSVSGIELGINILTHSNHSTGMLVPNTLSPSGLTGLNGSNNYGSSINTNGSITSGYHTNSGTSLSGSIGGNGSMTNLRPHNFQPVSALRPVRCDYCGDKLWGLTEVRCSVCGSYSHSKCAPNFFGCHAITTTSNSTNAAGGGEEDNEIGLFGNDLIAQARSENKSVPSVVIKCIEAVEKHGLQFEGIYRKTGGMSSIKMIQSCFEKGTNIDLSDLNKFNDVSAITSTLKNYFRQLPNPLFTFELHEAFVNVATINQELNRLETLERVIYQLPQVHFETLKVLMNHLNRIERLSEFNKMTPQNLGVVFGPTLLRSENPNRQFSDMPLTAKVVELTVLNTVHLFRRPFGTSNQTHLGYSNLVSSNSGYNLGNGINSQLNSGFHGSAINSNYHSNGISMVTGND</sequence>
<evidence type="ECO:0000256" key="3">
    <source>
        <dbReference type="ARBA" id="ARBA00022833"/>
    </source>
</evidence>
<dbReference type="PROSITE" id="PS00478">
    <property type="entry name" value="LIM_DOMAIN_1"/>
    <property type="match status" value="1"/>
</dbReference>
<feature type="compositionally biased region" description="Low complexity" evidence="6">
    <location>
        <begin position="1"/>
        <end position="39"/>
    </location>
</feature>
<feature type="compositionally biased region" description="Polar residues" evidence="6">
    <location>
        <begin position="381"/>
        <end position="390"/>
    </location>
</feature>
<evidence type="ECO:0000259" key="7">
    <source>
        <dbReference type="PROSITE" id="PS50023"/>
    </source>
</evidence>
<evidence type="ECO:0000256" key="5">
    <source>
        <dbReference type="SAM" id="Coils"/>
    </source>
</evidence>
<dbReference type="GO" id="GO:0046872">
    <property type="term" value="F:metal ion binding"/>
    <property type="evidence" value="ECO:0007669"/>
    <property type="project" value="UniProtKB-KW"/>
</dbReference>
<dbReference type="InterPro" id="IPR001781">
    <property type="entry name" value="Znf_LIM"/>
</dbReference>
<dbReference type="SMART" id="SM00324">
    <property type="entry name" value="RhoGAP"/>
    <property type="match status" value="1"/>
</dbReference>
<dbReference type="PROSITE" id="PS50238">
    <property type="entry name" value="RHOGAP"/>
    <property type="match status" value="1"/>
</dbReference>
<keyword evidence="11" id="KW-1185">Reference proteome</keyword>
<feature type="compositionally biased region" description="Low complexity" evidence="6">
    <location>
        <begin position="261"/>
        <end position="301"/>
    </location>
</feature>
<feature type="compositionally biased region" description="Low complexity" evidence="6">
    <location>
        <begin position="351"/>
        <end position="368"/>
    </location>
</feature>
<keyword evidence="1" id="KW-0343">GTPase activation</keyword>
<dbReference type="FunFam" id="1.10.555.10:FF:000043">
    <property type="entry name" value="Rho GTPase activator Rga"/>
    <property type="match status" value="1"/>
</dbReference>
<dbReference type="Pfam" id="PF00130">
    <property type="entry name" value="C1_1"/>
    <property type="match status" value="1"/>
</dbReference>
<dbReference type="SMART" id="SM00132">
    <property type="entry name" value="LIM"/>
    <property type="match status" value="2"/>
</dbReference>
<dbReference type="PANTHER" id="PTHR23176">
    <property type="entry name" value="RHO/RAC/CDC GTPASE-ACTIVATING PROTEIN"/>
    <property type="match status" value="1"/>
</dbReference>
<dbReference type="InterPro" id="IPR008936">
    <property type="entry name" value="Rho_GTPase_activation_prot"/>
</dbReference>
<keyword evidence="3 4" id="KW-0862">Zinc</keyword>
<dbReference type="GO" id="GO:0005737">
    <property type="term" value="C:cytoplasm"/>
    <property type="evidence" value="ECO:0007669"/>
    <property type="project" value="TreeGrafter"/>
</dbReference>
<feature type="compositionally biased region" description="Polar residues" evidence="6">
    <location>
        <begin position="836"/>
        <end position="846"/>
    </location>
</feature>
<evidence type="ECO:0000259" key="8">
    <source>
        <dbReference type="PROSITE" id="PS50081"/>
    </source>
</evidence>
<dbReference type="InterPro" id="IPR050729">
    <property type="entry name" value="Rho-GAP"/>
</dbReference>
<dbReference type="FunFam" id="2.10.110.10:FF:000160">
    <property type="entry name" value="Signal transducer, putative"/>
    <property type="match status" value="1"/>
</dbReference>
<dbReference type="GO" id="GO:0005096">
    <property type="term" value="F:GTPase activator activity"/>
    <property type="evidence" value="ECO:0007669"/>
    <property type="project" value="UniProtKB-KW"/>
</dbReference>
<dbReference type="Gene3D" id="1.10.555.10">
    <property type="entry name" value="Rho GTPase activation protein"/>
    <property type="match status" value="1"/>
</dbReference>
<keyword evidence="4" id="KW-0440">LIM domain</keyword>
<organism evidence="10 11">
    <name type="scientific">Austropuccinia psidii MF-1</name>
    <dbReference type="NCBI Taxonomy" id="1389203"/>
    <lineage>
        <taxon>Eukaryota</taxon>
        <taxon>Fungi</taxon>
        <taxon>Dikarya</taxon>
        <taxon>Basidiomycota</taxon>
        <taxon>Pucciniomycotina</taxon>
        <taxon>Pucciniomycetes</taxon>
        <taxon>Pucciniales</taxon>
        <taxon>Sphaerophragmiaceae</taxon>
        <taxon>Austropuccinia</taxon>
    </lineage>
</organism>
<keyword evidence="5" id="KW-0175">Coiled coil</keyword>
<dbReference type="Gene3D" id="2.10.110.10">
    <property type="entry name" value="Cysteine Rich Protein"/>
    <property type="match status" value="2"/>
</dbReference>
<evidence type="ECO:0000259" key="9">
    <source>
        <dbReference type="PROSITE" id="PS50238"/>
    </source>
</evidence>
<name>A0A9Q3BKM4_9BASI</name>
<dbReference type="SUPFAM" id="SSF48350">
    <property type="entry name" value="GTPase activation domain, GAP"/>
    <property type="match status" value="1"/>
</dbReference>
<evidence type="ECO:0008006" key="12">
    <source>
        <dbReference type="Google" id="ProtNLM"/>
    </source>
</evidence>
<feature type="compositionally biased region" description="Polar residues" evidence="6">
    <location>
        <begin position="508"/>
        <end position="523"/>
    </location>
</feature>
<dbReference type="Pfam" id="PF00412">
    <property type="entry name" value="LIM"/>
    <property type="match status" value="2"/>
</dbReference>
<dbReference type="InterPro" id="IPR002219">
    <property type="entry name" value="PKC_DAG/PE"/>
</dbReference>
<dbReference type="PROSITE" id="PS00479">
    <property type="entry name" value="ZF_DAG_PE_1"/>
    <property type="match status" value="1"/>
</dbReference>
<comment type="caution">
    <text evidence="10">The sequence shown here is derived from an EMBL/GenBank/DDBJ whole genome shotgun (WGS) entry which is preliminary data.</text>
</comment>
<feature type="coiled-coil region" evidence="5">
    <location>
        <begin position="766"/>
        <end position="793"/>
    </location>
</feature>